<dbReference type="RefSeq" id="WP_087456298.1">
    <property type="nucleotide sequence ID" value="NZ_CP021434.1"/>
</dbReference>
<accession>A0A1Y0ILJ0</accession>
<evidence type="ECO:0000313" key="2">
    <source>
        <dbReference type="Proteomes" id="UP000195437"/>
    </source>
</evidence>
<name>A0A1Y0ILJ0_9BACL</name>
<dbReference type="EMBL" id="CP021434">
    <property type="protein sequence ID" value="ARU60909.1"/>
    <property type="molecule type" value="Genomic_DNA"/>
</dbReference>
<sequence length="264" mass="30010">MLGNIQNLILQLTIDPVRADQFFADPESFQVEFALSDEELSFAKQLPQKAITDFQISVCRKRSRRVYDAVKRTSACLQQQKGQDVFRSFAIAHVMRSNEWPNKIPAFFDHVESALGDTVEDGVLREVVSFERWMYNIDQGMLQHDVAGRGIVRTPQAQIHSFLVPAEPLLDEWVSPELRQILMEGYGQSKSFVLALQTGDEIELFEIDACIYEILMQCEKPQSKEALTAVVQTAIQKHEVDKQPQEVLAELEELGILIEIGEEA</sequence>
<keyword evidence="2" id="KW-1185">Reference proteome</keyword>
<evidence type="ECO:0008006" key="3">
    <source>
        <dbReference type="Google" id="ProtNLM"/>
    </source>
</evidence>
<dbReference type="AlphaFoldDB" id="A0A1Y0ILJ0"/>
<dbReference type="OrthoDB" id="9846633at2"/>
<organism evidence="1 2">
    <name type="scientific">Tumebacillus avium</name>
    <dbReference type="NCBI Taxonomy" id="1903704"/>
    <lineage>
        <taxon>Bacteria</taxon>
        <taxon>Bacillati</taxon>
        <taxon>Bacillota</taxon>
        <taxon>Bacilli</taxon>
        <taxon>Bacillales</taxon>
        <taxon>Alicyclobacillaceae</taxon>
        <taxon>Tumebacillus</taxon>
    </lineage>
</organism>
<protein>
    <recommendedName>
        <fullName evidence="3">DNA-binding domain-containing protein</fullName>
    </recommendedName>
</protein>
<reference evidence="2" key="1">
    <citation type="submission" date="2017-05" db="EMBL/GenBank/DDBJ databases">
        <authorList>
            <person name="Sung H."/>
        </authorList>
    </citation>
    <scope>NUCLEOTIDE SEQUENCE [LARGE SCALE GENOMIC DNA]</scope>
    <source>
        <strain evidence="2">AR23208</strain>
    </source>
</reference>
<evidence type="ECO:0000313" key="1">
    <source>
        <dbReference type="EMBL" id="ARU60909.1"/>
    </source>
</evidence>
<dbReference type="Proteomes" id="UP000195437">
    <property type="component" value="Chromosome"/>
</dbReference>
<gene>
    <name evidence="1" type="ORF">CBW65_07195</name>
</gene>
<dbReference type="KEGG" id="tum:CBW65_07195"/>
<proteinExistence type="predicted"/>